<feature type="chain" id="PRO_5046813659" description="MYXO-CTERM domain-containing protein" evidence="3">
    <location>
        <begin position="25"/>
        <end position="114"/>
    </location>
</feature>
<feature type="transmembrane region" description="Helical" evidence="2">
    <location>
        <begin position="88"/>
        <end position="105"/>
    </location>
</feature>
<accession>A0ABP9DRY7</accession>
<keyword evidence="3" id="KW-0732">Signal</keyword>
<dbReference type="EMBL" id="BAABHQ010000001">
    <property type="protein sequence ID" value="GAA4858381.1"/>
    <property type="molecule type" value="Genomic_DNA"/>
</dbReference>
<dbReference type="RefSeq" id="WP_274234383.1">
    <property type="nucleotide sequence ID" value="NZ_BAABHQ010000001.1"/>
</dbReference>
<gene>
    <name evidence="4" type="ORF">GCM10023203_01450</name>
</gene>
<keyword evidence="2" id="KW-1133">Transmembrane helix</keyword>
<evidence type="ECO:0000313" key="5">
    <source>
        <dbReference type="Proteomes" id="UP001500457"/>
    </source>
</evidence>
<evidence type="ECO:0000256" key="2">
    <source>
        <dbReference type="SAM" id="Phobius"/>
    </source>
</evidence>
<keyword evidence="2" id="KW-0812">Transmembrane</keyword>
<evidence type="ECO:0000313" key="4">
    <source>
        <dbReference type="EMBL" id="GAA4858381.1"/>
    </source>
</evidence>
<evidence type="ECO:0008006" key="6">
    <source>
        <dbReference type="Google" id="ProtNLM"/>
    </source>
</evidence>
<feature type="signal peptide" evidence="3">
    <location>
        <begin position="1"/>
        <end position="24"/>
    </location>
</feature>
<feature type="region of interest" description="Disordered" evidence="1">
    <location>
        <begin position="59"/>
        <end position="81"/>
    </location>
</feature>
<sequence>MARSVLVAGVSAIVLLGGAGPATAVPSAPTAPTAYYANIPAGAPGYRPDGGQVAVVPVGAAPTGDGSRADVVPEVTEPEDGPVTPSVAWWWALGLVLITVGTLRTRPARPASRR</sequence>
<keyword evidence="2" id="KW-0472">Membrane</keyword>
<keyword evidence="5" id="KW-1185">Reference proteome</keyword>
<proteinExistence type="predicted"/>
<evidence type="ECO:0000256" key="3">
    <source>
        <dbReference type="SAM" id="SignalP"/>
    </source>
</evidence>
<organism evidence="4 5">
    <name type="scientific">Actinomycetospora straminea</name>
    <dbReference type="NCBI Taxonomy" id="663607"/>
    <lineage>
        <taxon>Bacteria</taxon>
        <taxon>Bacillati</taxon>
        <taxon>Actinomycetota</taxon>
        <taxon>Actinomycetes</taxon>
        <taxon>Pseudonocardiales</taxon>
        <taxon>Pseudonocardiaceae</taxon>
        <taxon>Actinomycetospora</taxon>
    </lineage>
</organism>
<reference evidence="5" key="1">
    <citation type="journal article" date="2019" name="Int. J. Syst. Evol. Microbiol.">
        <title>The Global Catalogue of Microorganisms (GCM) 10K type strain sequencing project: providing services to taxonomists for standard genome sequencing and annotation.</title>
        <authorList>
            <consortium name="The Broad Institute Genomics Platform"/>
            <consortium name="The Broad Institute Genome Sequencing Center for Infectious Disease"/>
            <person name="Wu L."/>
            <person name="Ma J."/>
        </authorList>
    </citation>
    <scope>NUCLEOTIDE SEQUENCE [LARGE SCALE GENOMIC DNA]</scope>
    <source>
        <strain evidence="5">JCM 17983</strain>
    </source>
</reference>
<name>A0ABP9DRY7_9PSEU</name>
<evidence type="ECO:0000256" key="1">
    <source>
        <dbReference type="SAM" id="MobiDB-lite"/>
    </source>
</evidence>
<dbReference type="Proteomes" id="UP001500457">
    <property type="component" value="Unassembled WGS sequence"/>
</dbReference>
<comment type="caution">
    <text evidence="4">The sequence shown here is derived from an EMBL/GenBank/DDBJ whole genome shotgun (WGS) entry which is preliminary data.</text>
</comment>
<protein>
    <recommendedName>
        <fullName evidence="6">MYXO-CTERM domain-containing protein</fullName>
    </recommendedName>
</protein>